<evidence type="ECO:0000256" key="1">
    <source>
        <dbReference type="ARBA" id="ARBA00004651"/>
    </source>
</evidence>
<feature type="transmembrane region" description="Helical" evidence="6">
    <location>
        <begin position="140"/>
        <end position="158"/>
    </location>
</feature>
<feature type="transmembrane region" description="Helical" evidence="6">
    <location>
        <begin position="245"/>
        <end position="269"/>
    </location>
</feature>
<dbReference type="NCBIfam" id="TIGR00374">
    <property type="entry name" value="flippase-like domain"/>
    <property type="match status" value="1"/>
</dbReference>
<dbReference type="AlphaFoldDB" id="A0A3D5QAP6"/>
<dbReference type="PANTHER" id="PTHR37693:SF1">
    <property type="entry name" value="INTEGRAL MEMBRANE PROTEIN"/>
    <property type="match status" value="1"/>
</dbReference>
<dbReference type="EMBL" id="DPPF01000090">
    <property type="protein sequence ID" value="HCW92911.1"/>
    <property type="molecule type" value="Genomic_DNA"/>
</dbReference>
<dbReference type="InterPro" id="IPR022791">
    <property type="entry name" value="L-PG_synthase/AglD"/>
</dbReference>
<evidence type="ECO:0000256" key="3">
    <source>
        <dbReference type="ARBA" id="ARBA00022692"/>
    </source>
</evidence>
<evidence type="ECO:0000313" key="8">
    <source>
        <dbReference type="Proteomes" id="UP000262325"/>
    </source>
</evidence>
<evidence type="ECO:0000256" key="4">
    <source>
        <dbReference type="ARBA" id="ARBA00022989"/>
    </source>
</evidence>
<dbReference type="Proteomes" id="UP000262325">
    <property type="component" value="Unassembled WGS sequence"/>
</dbReference>
<evidence type="ECO:0000313" key="7">
    <source>
        <dbReference type="EMBL" id="HCW92911.1"/>
    </source>
</evidence>
<feature type="transmembrane region" description="Helical" evidence="6">
    <location>
        <begin position="20"/>
        <end position="39"/>
    </location>
</feature>
<accession>A0A3D5QAP6</accession>
<organism evidence="7 8">
    <name type="scientific">Flexistipes sinusarabici</name>
    <dbReference type="NCBI Taxonomy" id="2352"/>
    <lineage>
        <taxon>Bacteria</taxon>
        <taxon>Pseudomonadati</taxon>
        <taxon>Deferribacterota</taxon>
        <taxon>Deferribacteres</taxon>
        <taxon>Deferribacterales</taxon>
        <taxon>Flexistipitaceae</taxon>
        <taxon>Flexistipes</taxon>
    </lineage>
</organism>
<gene>
    <name evidence="7" type="ORF">DHM44_04440</name>
</gene>
<evidence type="ECO:0000256" key="6">
    <source>
        <dbReference type="SAM" id="Phobius"/>
    </source>
</evidence>
<proteinExistence type="predicted"/>
<keyword evidence="4 6" id="KW-1133">Transmembrane helix</keyword>
<dbReference type="Pfam" id="PF03706">
    <property type="entry name" value="LPG_synthase_TM"/>
    <property type="match status" value="1"/>
</dbReference>
<evidence type="ECO:0000256" key="2">
    <source>
        <dbReference type="ARBA" id="ARBA00022475"/>
    </source>
</evidence>
<dbReference type="GO" id="GO:0005886">
    <property type="term" value="C:plasma membrane"/>
    <property type="evidence" value="ECO:0007669"/>
    <property type="project" value="UniProtKB-SubCell"/>
</dbReference>
<name>A0A3D5QAP6_FLESI</name>
<sequence length="354" mass="41190">MKYRERILSLLAVPTRFAKFYLFLLLFLGLSFLSIYFVYKKIGGNSFVFDKQLLSFDFLTYILILLILYFLFDGLRLYFVLRSINEKVQFRHIFKLVFINIFISNVTPLATGGGFVQIFYLTKNGVPMGKASAATLIRTFLAVIFLFIAAPLIVIFAKTGQFSSFLTDNIYTYIFIILALYFLAFYVVVFKKRYICCIVYLFLKLLRKVHFISYSRFCRYKFKSIKQIILFSKSLAWFLKGDIKFVASSIFFTFMFLMSLFTFSAIILWQLGYAVGYFYIVGLQVVITFLMYFAPTPGASGVAEGAYSVLFSNFVSQSDITLVTVAWRFFTIYLGVFIGMIVLYWDLFRKGKKR</sequence>
<comment type="subcellular location">
    <subcellularLocation>
        <location evidence="1">Cell membrane</location>
        <topology evidence="1">Multi-pass membrane protein</topology>
    </subcellularLocation>
</comment>
<comment type="caution">
    <text evidence="7">The sequence shown here is derived from an EMBL/GenBank/DDBJ whole genome shotgun (WGS) entry which is preliminary data.</text>
</comment>
<feature type="transmembrane region" description="Helical" evidence="6">
    <location>
        <begin position="276"/>
        <end position="294"/>
    </location>
</feature>
<reference evidence="7 8" key="1">
    <citation type="journal article" date="2018" name="Nat. Biotechnol.">
        <title>A standardized bacterial taxonomy based on genome phylogeny substantially revises the tree of life.</title>
        <authorList>
            <person name="Parks D.H."/>
            <person name="Chuvochina M."/>
            <person name="Waite D.W."/>
            <person name="Rinke C."/>
            <person name="Skarshewski A."/>
            <person name="Chaumeil P.A."/>
            <person name="Hugenholtz P."/>
        </authorList>
    </citation>
    <scope>NUCLEOTIDE SEQUENCE [LARGE SCALE GENOMIC DNA]</scope>
    <source>
        <strain evidence="7">UBA8672</strain>
    </source>
</reference>
<keyword evidence="3 6" id="KW-0812">Transmembrane</keyword>
<protein>
    <submittedName>
        <fullName evidence="7">TIGR00374 family protein</fullName>
    </submittedName>
</protein>
<feature type="transmembrane region" description="Helical" evidence="6">
    <location>
        <begin position="325"/>
        <end position="345"/>
    </location>
</feature>
<keyword evidence="5 6" id="KW-0472">Membrane</keyword>
<keyword evidence="2" id="KW-1003">Cell membrane</keyword>
<feature type="transmembrane region" description="Helical" evidence="6">
    <location>
        <begin position="59"/>
        <end position="81"/>
    </location>
</feature>
<feature type="transmembrane region" description="Helical" evidence="6">
    <location>
        <begin position="93"/>
        <end position="120"/>
    </location>
</feature>
<evidence type="ECO:0000256" key="5">
    <source>
        <dbReference type="ARBA" id="ARBA00023136"/>
    </source>
</evidence>
<feature type="transmembrane region" description="Helical" evidence="6">
    <location>
        <begin position="170"/>
        <end position="189"/>
    </location>
</feature>
<dbReference type="PANTHER" id="PTHR37693">
    <property type="entry name" value="PHOSPHATIDYLGLYCEROL LYSYLTRANSFERASE"/>
    <property type="match status" value="1"/>
</dbReference>